<dbReference type="InterPro" id="IPR029063">
    <property type="entry name" value="SAM-dependent_MTases_sf"/>
</dbReference>
<organism evidence="1">
    <name type="scientific">marine metagenome</name>
    <dbReference type="NCBI Taxonomy" id="408172"/>
    <lineage>
        <taxon>unclassified sequences</taxon>
        <taxon>metagenomes</taxon>
        <taxon>ecological metagenomes</taxon>
    </lineage>
</organism>
<dbReference type="SUPFAM" id="SSF53335">
    <property type="entry name" value="S-adenosyl-L-methionine-dependent methyltransferases"/>
    <property type="match status" value="1"/>
</dbReference>
<name>A0A382ICW3_9ZZZZ</name>
<sequence length="272" mass="30988">MNQNVFDIPVPEEIRNQVSQRCLRCYREQQWYGEHFLFDFIGDENISGQRVLEIGCAEAGLLKFYKSKGATCSGLELSDVRFNNANILNAMDSIHLFQANICKPDSYAFETPDPFGTIVMRDVIEHIGDKKTALSNIYGLLEPGGKLFLSFPPKYCAYAGHQQTIAKILGKLPYLHLLPNLLYVAYLKLIGVEEKKINYLVSTKKTRISISQMRSLVKFIGFSILKESNWFIRPAYSFRFGLPKLKNPFGNIPVLNEVFSNGTIFLLERPEV</sequence>
<evidence type="ECO:0008006" key="2">
    <source>
        <dbReference type="Google" id="ProtNLM"/>
    </source>
</evidence>
<protein>
    <recommendedName>
        <fullName evidence="2">Methyltransferase type 11 domain-containing protein</fullName>
    </recommendedName>
</protein>
<dbReference type="CDD" id="cd02440">
    <property type="entry name" value="AdoMet_MTases"/>
    <property type="match status" value="1"/>
</dbReference>
<gene>
    <name evidence="1" type="ORF">METZ01_LOCUS249986</name>
</gene>
<reference evidence="1" key="1">
    <citation type="submission" date="2018-05" db="EMBL/GenBank/DDBJ databases">
        <authorList>
            <person name="Lanie J.A."/>
            <person name="Ng W.-L."/>
            <person name="Kazmierczak K.M."/>
            <person name="Andrzejewski T.M."/>
            <person name="Davidsen T.M."/>
            <person name="Wayne K.J."/>
            <person name="Tettelin H."/>
            <person name="Glass J.I."/>
            <person name="Rusch D."/>
            <person name="Podicherti R."/>
            <person name="Tsui H.-C.T."/>
            <person name="Winkler M.E."/>
        </authorList>
    </citation>
    <scope>NUCLEOTIDE SEQUENCE</scope>
</reference>
<accession>A0A382ICW3</accession>
<dbReference type="AlphaFoldDB" id="A0A382ICW3"/>
<dbReference type="Gene3D" id="3.40.50.150">
    <property type="entry name" value="Vaccinia Virus protein VP39"/>
    <property type="match status" value="1"/>
</dbReference>
<evidence type="ECO:0000313" key="1">
    <source>
        <dbReference type="EMBL" id="SVB97132.1"/>
    </source>
</evidence>
<dbReference type="PANTHER" id="PTHR43861">
    <property type="entry name" value="TRANS-ACONITATE 2-METHYLTRANSFERASE-RELATED"/>
    <property type="match status" value="1"/>
</dbReference>
<dbReference type="EMBL" id="UINC01066429">
    <property type="protein sequence ID" value="SVB97132.1"/>
    <property type="molecule type" value="Genomic_DNA"/>
</dbReference>
<dbReference type="Pfam" id="PF13489">
    <property type="entry name" value="Methyltransf_23"/>
    <property type="match status" value="1"/>
</dbReference>
<proteinExistence type="predicted"/>